<gene>
    <name evidence="2" type="ORF">GHK45_21910</name>
</gene>
<protein>
    <submittedName>
        <fullName evidence="2">Uncharacterized protein</fullName>
    </submittedName>
</protein>
<feature type="chain" id="PRO_5025369264" evidence="1">
    <location>
        <begin position="24"/>
        <end position="142"/>
    </location>
</feature>
<dbReference type="EMBL" id="WISP01000162">
    <property type="protein sequence ID" value="MQW06293.1"/>
    <property type="molecule type" value="Genomic_DNA"/>
</dbReference>
<dbReference type="InterPro" id="IPR046133">
    <property type="entry name" value="DUF6130"/>
</dbReference>
<proteinExistence type="predicted"/>
<reference evidence="2" key="1">
    <citation type="journal article" date="2013" name="Genome Biol.">
        <title>Comparative genomics of the core and accessory genomes of 48 Sinorhizobium strains comprising five genospecies.</title>
        <authorList>
            <person name="Sugawara M."/>
            <person name="Epstein B."/>
            <person name="Badgley B.D."/>
            <person name="Unno T."/>
            <person name="Xu L."/>
            <person name="Reese J."/>
            <person name="Gyaneshwar P."/>
            <person name="Denny R."/>
            <person name="Mudge J."/>
            <person name="Bharti A.K."/>
            <person name="Farmer A.D."/>
            <person name="May G.D."/>
            <person name="Woodward J.E."/>
            <person name="Medigue C."/>
            <person name="Vallenet D."/>
            <person name="Lajus A."/>
            <person name="Rouy Z."/>
            <person name="Martinez-Vaz B."/>
            <person name="Tiffin P."/>
            <person name="Young N.D."/>
            <person name="Sadowsky M.J."/>
        </authorList>
    </citation>
    <scope>NUCLEOTIDE SEQUENCE</scope>
    <source>
        <strain evidence="2">M30</strain>
    </source>
</reference>
<accession>A0A6A7ZTQ0</accession>
<evidence type="ECO:0000256" key="1">
    <source>
        <dbReference type="SAM" id="SignalP"/>
    </source>
</evidence>
<dbReference type="AlphaFoldDB" id="A0A6A7ZTQ0"/>
<sequence>MSLIIRTLAAGAACTIVATGALAQSTVVPIDNEPTPRLTVEQPLPGPLAGGVVFIPYQVENLRILPVGGSATREVSPRVGHLHITVDDLPWAWADYGQSNTIILVGMPRGQHKVLIEVVDGEGKVFTKQTVTFHSPGQEIKP</sequence>
<keyword evidence="1" id="KW-0732">Signal</keyword>
<evidence type="ECO:0000313" key="2">
    <source>
        <dbReference type="EMBL" id="MQW06293.1"/>
    </source>
</evidence>
<dbReference type="RefSeq" id="WP_015241945.1">
    <property type="nucleotide sequence ID" value="NZ_CP019585.1"/>
</dbReference>
<organism evidence="2">
    <name type="scientific">Rhizobium meliloti</name>
    <name type="common">Ensifer meliloti</name>
    <name type="synonym">Sinorhizobium meliloti</name>
    <dbReference type="NCBI Taxonomy" id="382"/>
    <lineage>
        <taxon>Bacteria</taxon>
        <taxon>Pseudomonadati</taxon>
        <taxon>Pseudomonadota</taxon>
        <taxon>Alphaproteobacteria</taxon>
        <taxon>Hyphomicrobiales</taxon>
        <taxon>Rhizobiaceae</taxon>
        <taxon>Sinorhizobium/Ensifer group</taxon>
        <taxon>Sinorhizobium</taxon>
    </lineage>
</organism>
<comment type="caution">
    <text evidence="2">The sequence shown here is derived from an EMBL/GenBank/DDBJ whole genome shotgun (WGS) entry which is preliminary data.</text>
</comment>
<feature type="signal peptide" evidence="1">
    <location>
        <begin position="1"/>
        <end position="23"/>
    </location>
</feature>
<name>A0A6A7ZTQ0_RHIML</name>
<dbReference type="GeneID" id="25012337"/>
<dbReference type="Pfam" id="PF19625">
    <property type="entry name" value="DUF6130"/>
    <property type="match status" value="1"/>
</dbReference>